<proteinExistence type="predicted"/>
<dbReference type="RefSeq" id="WP_049710527.1">
    <property type="nucleotide sequence ID" value="NZ_CP011507.1"/>
</dbReference>
<dbReference type="OrthoDB" id="7016884at2"/>
<reference evidence="2" key="2">
    <citation type="submission" date="2015-05" db="EMBL/GenBank/DDBJ databases">
        <authorList>
            <person name="Swarnkar M.K."/>
            <person name="Vyas P."/>
            <person name="Rahi P."/>
            <person name="Thakur R."/>
            <person name="Thakur N."/>
            <person name="Singh A.K."/>
            <person name="Gulati A."/>
        </authorList>
    </citation>
    <scope>NUCLEOTIDE SEQUENCE [LARGE SCALE GENOMIC DNA]</scope>
    <source>
        <strain evidence="2">745</strain>
    </source>
</reference>
<name>A0A0H5ARM2_9PSED</name>
<dbReference type="KEGG" id="ptv:AA957_12785"/>
<organism evidence="1 2">
    <name type="scientific">Pseudomonas trivialis</name>
    <dbReference type="NCBI Taxonomy" id="200450"/>
    <lineage>
        <taxon>Bacteria</taxon>
        <taxon>Pseudomonadati</taxon>
        <taxon>Pseudomonadota</taxon>
        <taxon>Gammaproteobacteria</taxon>
        <taxon>Pseudomonadales</taxon>
        <taxon>Pseudomonadaceae</taxon>
        <taxon>Pseudomonas</taxon>
    </lineage>
</organism>
<gene>
    <name evidence="1" type="ORF">AA957_12785</name>
</gene>
<protein>
    <submittedName>
        <fullName evidence="1">Uncharacterized protein</fullName>
    </submittedName>
</protein>
<dbReference type="Proteomes" id="UP000036608">
    <property type="component" value="Chromosome"/>
</dbReference>
<dbReference type="PATRIC" id="fig|200450.3.peg.2640"/>
<sequence length="132" mass="15126">MKKYTKNELKAQIVDLSIAHHRAGLAVARRRHELNEEYSRYFRVHGDPEPNYRGIRWDDPRYDGVIQYTNDAYAALKKAKQTRYSAKRRLDTAVRRLMILTGVSFAVPAAPAVKRPALALVRRSTACGETLQ</sequence>
<dbReference type="AlphaFoldDB" id="A0A0H5ARM2"/>
<dbReference type="EMBL" id="CP011507">
    <property type="protein sequence ID" value="AKS06952.1"/>
    <property type="molecule type" value="Genomic_DNA"/>
</dbReference>
<accession>A0A0H5ARM2</accession>
<evidence type="ECO:0000313" key="1">
    <source>
        <dbReference type="EMBL" id="AKS06952.1"/>
    </source>
</evidence>
<evidence type="ECO:0000313" key="2">
    <source>
        <dbReference type="Proteomes" id="UP000036608"/>
    </source>
</evidence>
<reference evidence="1 2" key="1">
    <citation type="journal article" date="2015" name="Genome Announc.">
        <title>Complete Genome Sequence of the Rhizobacterium Pseudomonas trivialis Strain IHBB745 with Multiple Plant Growth-Promoting Activities and Tolerance to Desiccation and Alkalinity.</title>
        <authorList>
            <person name="Gulati A."/>
            <person name="Swarnkar M.K."/>
            <person name="Vyas P."/>
            <person name="Rahi P."/>
            <person name="Thakur R."/>
            <person name="Thakur N."/>
            <person name="Singh A.K."/>
        </authorList>
    </citation>
    <scope>NUCLEOTIDE SEQUENCE [LARGE SCALE GENOMIC DNA]</scope>
    <source>
        <strain evidence="2">745</strain>
    </source>
</reference>